<protein>
    <submittedName>
        <fullName evidence="2">PORTAL PROTEIN</fullName>
    </submittedName>
</protein>
<dbReference type="NCBIfam" id="TIGR01538">
    <property type="entry name" value="portal_SPP1"/>
    <property type="match status" value="1"/>
</dbReference>
<reference evidence="2" key="1">
    <citation type="journal article" date="2021" name="Proc. Natl. Acad. Sci. U.S.A.">
        <title>A Catalog of Tens of Thousands of Viruses from Human Metagenomes Reveals Hidden Associations with Chronic Diseases.</title>
        <authorList>
            <person name="Tisza M.J."/>
            <person name="Buck C.B."/>
        </authorList>
    </citation>
    <scope>NUCLEOTIDE SEQUENCE</scope>
    <source>
        <strain evidence="2">CtM4P7</strain>
    </source>
</reference>
<organism evidence="2">
    <name type="scientific">Siphoviridae sp. ctM4P7</name>
    <dbReference type="NCBI Taxonomy" id="2826256"/>
    <lineage>
        <taxon>Viruses</taxon>
        <taxon>Duplodnaviria</taxon>
        <taxon>Heunggongvirae</taxon>
        <taxon>Uroviricota</taxon>
        <taxon>Caudoviricetes</taxon>
    </lineage>
</organism>
<dbReference type="InterPro" id="IPR021145">
    <property type="entry name" value="Portal_protein_SPP1_Gp6-like"/>
</dbReference>
<sequence length="494" mass="56206">MRDISCDYPDYSAELAKLKETGSITDQGPDLSLLNRIISRHIRNADHMRQLYGRYKIEENNVPIFQRIPRFKDEGNNDEINNQINNDFFSEIVDVKVGYFAGKPANYTYGTDYQSAEETGGETAVEEAQKCLSDFVKRNNMFNIDMETTKFASICGYAGRLFYIDGNGDIRVMVVPPYETIILYSTEMMEPEFAIRYYKYLDLNDSISYKVEFYDSKNIYYYEGQLNAFRFTRRELHLFDYCPLQGVPNNLELMGDAEKVLSIIDDYDGAYSDNSNDIESFANAYMVFNNCRLSEDSGDFTRSGVIEVEPDDPNQAYNVTYLTKNIDGSFVQNHLDRAEDNIYRFSKTPNLNDPEFNAASGIALKIKMTGLETKAGAFEAKQLGAATYMFKLIASAVSKRKVPFDPLQCSVQYNRNFPTDFVGDAQAVQALIAAGLPKQIAFKALSFVNDIDYVMRLIEEEQDGIPALEDEEDIEETGTGEEMDVQEQEGEINE</sequence>
<accession>A0A8S5MXS2</accession>
<evidence type="ECO:0000313" key="2">
    <source>
        <dbReference type="EMBL" id="DAD87158.1"/>
    </source>
</evidence>
<dbReference type="Pfam" id="PF05133">
    <property type="entry name" value="SPP1_portal"/>
    <property type="match status" value="1"/>
</dbReference>
<dbReference type="InterPro" id="IPR006428">
    <property type="entry name" value="Portal_SPP1-type"/>
</dbReference>
<dbReference type="EMBL" id="BK015015">
    <property type="protein sequence ID" value="DAD87158.1"/>
    <property type="molecule type" value="Genomic_DNA"/>
</dbReference>
<evidence type="ECO:0000256" key="1">
    <source>
        <dbReference type="SAM" id="MobiDB-lite"/>
    </source>
</evidence>
<feature type="region of interest" description="Disordered" evidence="1">
    <location>
        <begin position="464"/>
        <end position="494"/>
    </location>
</feature>
<name>A0A8S5MXS2_9CAUD</name>
<proteinExistence type="predicted"/>